<comment type="caution">
    <text evidence="2">The sequence shown here is derived from an EMBL/GenBank/DDBJ whole genome shotgun (WGS) entry which is preliminary data.</text>
</comment>
<keyword evidence="3" id="KW-1185">Reference proteome</keyword>
<sequence>RLLGGEGRQSVRGAAAWVRPRHHAMPVPAASGTAEPGELLAAFRASASPGALDLAVHLSAVPLLLPVIQLVQEAMFPDTGAMELAEVLLSGLLERLPDIDGSPGPRYDFVPGVRELLLRSLESGAARLMLKHLSEYVTRRFGKGTRNFPALAVARMGGRPADGGQSEGGPASPRDAPDELFAEIPARVMRFYDHDRGEPAPASEVAAAELHLRRWREQGAPWLLDEARTHAEAAV</sequence>
<dbReference type="Proteomes" id="UP000176005">
    <property type="component" value="Unassembled WGS sequence"/>
</dbReference>
<reference evidence="2 3" key="1">
    <citation type="journal article" date="2016" name="Front. Microbiol.">
        <title>Comparative Genomics Analysis of Streptomyces Species Reveals Their Adaptation to the Marine Environment and Their Diversity at the Genomic Level.</title>
        <authorList>
            <person name="Tian X."/>
            <person name="Zhang Z."/>
            <person name="Yang T."/>
            <person name="Chen M."/>
            <person name="Li J."/>
            <person name="Chen F."/>
            <person name="Yang J."/>
            <person name="Li W."/>
            <person name="Zhang B."/>
            <person name="Zhang Z."/>
            <person name="Wu J."/>
            <person name="Zhang C."/>
            <person name="Long L."/>
            <person name="Xiao J."/>
        </authorList>
    </citation>
    <scope>NUCLEOTIDE SEQUENCE [LARGE SCALE GENOMIC DNA]</scope>
    <source>
        <strain evidence="2 3">SCSIO 10429</strain>
    </source>
</reference>
<evidence type="ECO:0000256" key="1">
    <source>
        <dbReference type="SAM" id="MobiDB-lite"/>
    </source>
</evidence>
<feature type="non-terminal residue" evidence="2">
    <location>
        <position position="235"/>
    </location>
</feature>
<evidence type="ECO:0000313" key="3">
    <source>
        <dbReference type="Proteomes" id="UP000176005"/>
    </source>
</evidence>
<gene>
    <name evidence="2" type="ORF">AN218_28670</name>
</gene>
<organism evidence="2 3">
    <name type="scientific">Streptomyces nanshensis</name>
    <dbReference type="NCBI Taxonomy" id="518642"/>
    <lineage>
        <taxon>Bacteria</taxon>
        <taxon>Bacillati</taxon>
        <taxon>Actinomycetota</taxon>
        <taxon>Actinomycetes</taxon>
        <taxon>Kitasatosporales</taxon>
        <taxon>Streptomycetaceae</taxon>
        <taxon>Streptomyces</taxon>
    </lineage>
</organism>
<name>A0A1E7KUV7_9ACTN</name>
<protein>
    <submittedName>
        <fullName evidence="2">Uncharacterized protein</fullName>
    </submittedName>
</protein>
<feature type="region of interest" description="Disordered" evidence="1">
    <location>
        <begin position="156"/>
        <end position="177"/>
    </location>
</feature>
<dbReference type="PATRIC" id="fig|518642.10.peg.590"/>
<dbReference type="EMBL" id="LJGW01000485">
    <property type="protein sequence ID" value="OEV07711.1"/>
    <property type="molecule type" value="Genomic_DNA"/>
</dbReference>
<feature type="non-terminal residue" evidence="2">
    <location>
        <position position="1"/>
    </location>
</feature>
<dbReference type="AlphaFoldDB" id="A0A1E7KUV7"/>
<proteinExistence type="predicted"/>
<accession>A0A1E7KUV7</accession>
<evidence type="ECO:0000313" key="2">
    <source>
        <dbReference type="EMBL" id="OEV07711.1"/>
    </source>
</evidence>